<dbReference type="Proteomes" id="UP000275385">
    <property type="component" value="Unassembled WGS sequence"/>
</dbReference>
<feature type="region of interest" description="Disordered" evidence="1">
    <location>
        <begin position="1"/>
        <end position="56"/>
    </location>
</feature>
<feature type="region of interest" description="Disordered" evidence="1">
    <location>
        <begin position="217"/>
        <end position="252"/>
    </location>
</feature>
<name>A0A420XZ47_9PEZI</name>
<keyword evidence="3" id="KW-1185">Reference proteome</keyword>
<accession>A0A420XZ47</accession>
<evidence type="ECO:0000256" key="1">
    <source>
        <dbReference type="SAM" id="MobiDB-lite"/>
    </source>
</evidence>
<dbReference type="EMBL" id="QVQW01000087">
    <property type="protein sequence ID" value="RKU40943.1"/>
    <property type="molecule type" value="Genomic_DNA"/>
</dbReference>
<protein>
    <submittedName>
        <fullName evidence="2">Uncharacterized protein</fullName>
    </submittedName>
</protein>
<feature type="compositionally biased region" description="Basic and acidic residues" evidence="1">
    <location>
        <begin position="223"/>
        <end position="244"/>
    </location>
</feature>
<dbReference type="OrthoDB" id="3440029at2759"/>
<feature type="region of interest" description="Disordered" evidence="1">
    <location>
        <begin position="600"/>
        <end position="620"/>
    </location>
</feature>
<evidence type="ECO:0000313" key="2">
    <source>
        <dbReference type="EMBL" id="RKU40943.1"/>
    </source>
</evidence>
<comment type="caution">
    <text evidence="2">The sequence shown here is derived from an EMBL/GenBank/DDBJ whole genome shotgun (WGS) entry which is preliminary data.</text>
</comment>
<gene>
    <name evidence="2" type="ORF">DL546_004010</name>
</gene>
<organism evidence="2 3">
    <name type="scientific">Coniochaeta pulveracea</name>
    <dbReference type="NCBI Taxonomy" id="177199"/>
    <lineage>
        <taxon>Eukaryota</taxon>
        <taxon>Fungi</taxon>
        <taxon>Dikarya</taxon>
        <taxon>Ascomycota</taxon>
        <taxon>Pezizomycotina</taxon>
        <taxon>Sordariomycetes</taxon>
        <taxon>Sordariomycetidae</taxon>
        <taxon>Coniochaetales</taxon>
        <taxon>Coniochaetaceae</taxon>
        <taxon>Coniochaeta</taxon>
    </lineage>
</organism>
<reference evidence="2 3" key="1">
    <citation type="submission" date="2018-08" db="EMBL/GenBank/DDBJ databases">
        <title>Draft genome of the lignicolous fungus Coniochaeta pulveracea.</title>
        <authorList>
            <person name="Borstlap C.J."/>
            <person name="De Witt R.N."/>
            <person name="Botha A."/>
            <person name="Volschenk H."/>
        </authorList>
    </citation>
    <scope>NUCLEOTIDE SEQUENCE [LARGE SCALE GENOMIC DNA]</scope>
    <source>
        <strain evidence="2 3">CAB683</strain>
    </source>
</reference>
<evidence type="ECO:0000313" key="3">
    <source>
        <dbReference type="Proteomes" id="UP000275385"/>
    </source>
</evidence>
<sequence length="641" mass="72956">MSQGLAQHGAIQLNRPNGPPGGRFPPPPPPGPDVGPRPMVMNGNPTGRHHTGDMMQPHRHSALLGQHHQSLTAPPQPPRGLVPEGLRNGPAVQVCDIRKEPGRLTETGAREELSDYLIFRFELADRDKIYNDDGETVKPTWAKVVRTEAKGISKAEAARQIKDLNDHTLPLGTKKASLTETQQRQLEKVLEELEFRDVDDRFHYVLVQIDHKLQKKVTGTSSSRDRFRSPSRSMRSDRRSDYSRKRGNKYRKYGDARGRSETIVYADSRGRRRSVVKEKRGKTVRETVSLTAYYKRCPKAEVDSVALLLQRDALLARQLQPPNPHQTYAPQQLHQENNFGVQHQQYQPQPNHNMGTTPGMPVNMNGNMNMSVPPPPIGGNAMHAPQSRAKAIRGHQYATPTTATSSSATEPDLHEIEAKAYLVGRADGRADIHERFDVLNARPPSPPHRQMHQAQRLITQQSSSPLHPPLFRRATLPAAVPHTTDDLRVLLDEDRRASPLLVSRGVRPKVLNRRPSIHHIQSDYPRHGYDSLDRRQRSLERERDMLDSLDRFRLQDDMVRRREDDRYHDDVALERRLRELDLEDESRFGAEKAVRGRLRRGRDEDVTYGGGDYDDERERSPFVSVRPSIARRATVGYGYRR</sequence>
<dbReference type="STRING" id="177199.A0A420XZ47"/>
<proteinExistence type="predicted"/>
<feature type="compositionally biased region" description="Pro residues" evidence="1">
    <location>
        <begin position="17"/>
        <end position="35"/>
    </location>
</feature>
<dbReference type="AlphaFoldDB" id="A0A420XZ47"/>